<name>F0BGE7_9XANT</name>
<dbReference type="AlphaFoldDB" id="F0BGE7"/>
<comment type="caution">
    <text evidence="1">The sequence shown here is derived from an EMBL/GenBank/DDBJ whole genome shotgun (WGS) entry which is preliminary data.</text>
</comment>
<sequence length="249" mass="27678">MTRLCQKANLFTNTRKQPVDLDKIKVTRVETPTERGQFLHMLRVIRVGDDLQKLLVAVDPATAFRRAGIGTIDAACHAQPRIRRQHGLHLHRVLPACAGPIEIAKCIELTQCAFQGDPRGMLEPRAIRHIQPGLAVAPAANIELVRVHTAPTHHRLQYAMQGRQPHCASHQCTAPYQRRTARQCDVQLVNRHRGLHCLLGGLLFCLGHDDSIAEIRCQYGVDGTHASMHLQYDCRQNAADIGSPGSAFI</sequence>
<accession>F0BGE7</accession>
<evidence type="ECO:0000313" key="2">
    <source>
        <dbReference type="Proteomes" id="UP000003299"/>
    </source>
</evidence>
<protein>
    <submittedName>
        <fullName evidence="1">Uncharacterized protein</fullName>
    </submittedName>
</protein>
<reference evidence="1 2" key="1">
    <citation type="journal article" date="2011" name="BMC Genomics">
        <title>Comparative genomics reveals diversity among xanthomonads infecting tomato and pepper.</title>
        <authorList>
            <person name="Potnis N."/>
            <person name="Krasileva K."/>
            <person name="Chow V."/>
            <person name="Almeida N.F."/>
            <person name="Patil P.B."/>
            <person name="Ryan R.P."/>
            <person name="Sharlach M."/>
            <person name="Behlau F."/>
            <person name="Dow J.M."/>
            <person name="Momol M.T."/>
            <person name="White F.F."/>
            <person name="Preston J.F."/>
            <person name="Vinatzer B.A."/>
            <person name="Koebnik R."/>
            <person name="Setubal J.C."/>
            <person name="Norman D.J."/>
            <person name="Staskawicz B.J."/>
            <person name="Jones J.B."/>
        </authorList>
    </citation>
    <scope>NUCLEOTIDE SEQUENCE [LARGE SCALE GENOMIC DNA]</scope>
    <source>
        <strain evidence="1 2">ATCC 35937</strain>
    </source>
</reference>
<proteinExistence type="predicted"/>
<organism evidence="1 2">
    <name type="scientific">Xanthomonas vesicatoria ATCC 35937</name>
    <dbReference type="NCBI Taxonomy" id="925775"/>
    <lineage>
        <taxon>Bacteria</taxon>
        <taxon>Pseudomonadati</taxon>
        <taxon>Pseudomonadota</taxon>
        <taxon>Gammaproteobacteria</taxon>
        <taxon>Lysobacterales</taxon>
        <taxon>Lysobacteraceae</taxon>
        <taxon>Xanthomonas</taxon>
    </lineage>
</organism>
<dbReference type="EMBL" id="AEQV01000127">
    <property type="protein sequence ID" value="EGD08437.1"/>
    <property type="molecule type" value="Genomic_DNA"/>
</dbReference>
<evidence type="ECO:0000313" key="1">
    <source>
        <dbReference type="EMBL" id="EGD08437.1"/>
    </source>
</evidence>
<gene>
    <name evidence="1" type="ORF">XVE_3323</name>
</gene>
<dbReference type="Proteomes" id="UP000003299">
    <property type="component" value="Unassembled WGS sequence"/>
</dbReference>